<dbReference type="EMBL" id="RBNJ01021057">
    <property type="protein sequence ID" value="RUS20436.1"/>
    <property type="molecule type" value="Genomic_DNA"/>
</dbReference>
<dbReference type="Gene3D" id="3.40.220.10">
    <property type="entry name" value="Leucine Aminopeptidase, subunit E, domain 1"/>
    <property type="match status" value="1"/>
</dbReference>
<sequence length="351" mass="39333">MPKLKNNCLSTEDAARMRGKIEAIFAIALHKGHDSLLLSALGCGACQNPPNHIAGKCHPIVITTTNPASNYEIFSYYLDRAILRPGISILRPVIAPTVETYSFRGWCNKDDTTHTEEFYHPPFCGKDCKSTAWSCGAILSPILLRKWRWMPFDGRCTSPAVSPCSGVRKRHFLSQQGGKAAKIQCQDGGFCGRYMVMAHMEQYVHPFNTPCRDTPFACTNMDANHVANFAHVCKYGATCPHLLDLHHAKNLILVVRIPCPDDNKCILHLDEEHLAWFSHPEIADIRITYTFGQECNKRNQPSHIADYTRPSEGPLISSYDDSGQDINFSGNAEKIIKATDAYFGKKKKEKF</sequence>
<comment type="caution">
    <text evidence="1">The sequence shown here is derived from an EMBL/GenBank/DDBJ whole genome shotgun (WGS) entry which is preliminary data.</text>
</comment>
<gene>
    <name evidence="1" type="ORF">BC938DRAFT_475566</name>
</gene>
<keyword evidence="2" id="KW-1185">Reference proteome</keyword>
<proteinExistence type="predicted"/>
<name>A0A433PSE2_9FUNG</name>
<protein>
    <submittedName>
        <fullName evidence="1">Uncharacterized protein</fullName>
    </submittedName>
</protein>
<reference evidence="1 2" key="1">
    <citation type="journal article" date="2018" name="New Phytol.">
        <title>Phylogenomics of Endogonaceae and evolution of mycorrhizas within Mucoromycota.</title>
        <authorList>
            <person name="Chang Y."/>
            <person name="Desiro A."/>
            <person name="Na H."/>
            <person name="Sandor L."/>
            <person name="Lipzen A."/>
            <person name="Clum A."/>
            <person name="Barry K."/>
            <person name="Grigoriev I.V."/>
            <person name="Martin F.M."/>
            <person name="Stajich J.E."/>
            <person name="Smith M.E."/>
            <person name="Bonito G."/>
            <person name="Spatafora J.W."/>
        </authorList>
    </citation>
    <scope>NUCLEOTIDE SEQUENCE [LARGE SCALE GENOMIC DNA]</scope>
    <source>
        <strain evidence="1 2">AD002</strain>
    </source>
</reference>
<evidence type="ECO:0000313" key="2">
    <source>
        <dbReference type="Proteomes" id="UP000274822"/>
    </source>
</evidence>
<dbReference type="Proteomes" id="UP000274822">
    <property type="component" value="Unassembled WGS sequence"/>
</dbReference>
<organism evidence="1 2">
    <name type="scientific">Jimgerdemannia flammicorona</name>
    <dbReference type="NCBI Taxonomy" id="994334"/>
    <lineage>
        <taxon>Eukaryota</taxon>
        <taxon>Fungi</taxon>
        <taxon>Fungi incertae sedis</taxon>
        <taxon>Mucoromycota</taxon>
        <taxon>Mucoromycotina</taxon>
        <taxon>Endogonomycetes</taxon>
        <taxon>Endogonales</taxon>
        <taxon>Endogonaceae</taxon>
        <taxon>Jimgerdemannia</taxon>
    </lineage>
</organism>
<dbReference type="InterPro" id="IPR043472">
    <property type="entry name" value="Macro_dom-like"/>
</dbReference>
<evidence type="ECO:0000313" key="1">
    <source>
        <dbReference type="EMBL" id="RUS20436.1"/>
    </source>
</evidence>
<accession>A0A433PSE2</accession>
<dbReference type="AlphaFoldDB" id="A0A433PSE2"/>